<dbReference type="Proteomes" id="UP001249851">
    <property type="component" value="Unassembled WGS sequence"/>
</dbReference>
<accession>A0AAD9V301</accession>
<dbReference type="EMBL" id="JARQWQ010000040">
    <property type="protein sequence ID" value="KAK2559399.1"/>
    <property type="molecule type" value="Genomic_DNA"/>
</dbReference>
<keyword evidence="2" id="KW-1185">Reference proteome</keyword>
<reference evidence="1" key="1">
    <citation type="journal article" date="2023" name="G3 (Bethesda)">
        <title>Whole genome assembly and annotation of the endangered Caribbean coral Acropora cervicornis.</title>
        <authorList>
            <person name="Selwyn J.D."/>
            <person name="Vollmer S.V."/>
        </authorList>
    </citation>
    <scope>NUCLEOTIDE SEQUENCE</scope>
    <source>
        <strain evidence="1">K2</strain>
    </source>
</reference>
<name>A0AAD9V301_ACRCE</name>
<evidence type="ECO:0000313" key="2">
    <source>
        <dbReference type="Proteomes" id="UP001249851"/>
    </source>
</evidence>
<reference evidence="1" key="2">
    <citation type="journal article" date="2023" name="Science">
        <title>Genomic signatures of disease resistance in endangered staghorn corals.</title>
        <authorList>
            <person name="Vollmer S.V."/>
            <person name="Selwyn J.D."/>
            <person name="Despard B.A."/>
            <person name="Roesel C.L."/>
        </authorList>
    </citation>
    <scope>NUCLEOTIDE SEQUENCE</scope>
    <source>
        <strain evidence="1">K2</strain>
    </source>
</reference>
<protein>
    <submittedName>
        <fullName evidence="1">Uncharacterized protein</fullName>
    </submittedName>
</protein>
<organism evidence="1 2">
    <name type="scientific">Acropora cervicornis</name>
    <name type="common">Staghorn coral</name>
    <dbReference type="NCBI Taxonomy" id="6130"/>
    <lineage>
        <taxon>Eukaryota</taxon>
        <taxon>Metazoa</taxon>
        <taxon>Cnidaria</taxon>
        <taxon>Anthozoa</taxon>
        <taxon>Hexacorallia</taxon>
        <taxon>Scleractinia</taxon>
        <taxon>Astrocoeniina</taxon>
        <taxon>Acroporidae</taxon>
        <taxon>Acropora</taxon>
    </lineage>
</organism>
<dbReference type="PANTHER" id="PTHR47018">
    <property type="entry name" value="CXC DOMAIN-CONTAINING PROTEIN-RELATED"/>
    <property type="match status" value="1"/>
</dbReference>
<dbReference type="AlphaFoldDB" id="A0AAD9V301"/>
<evidence type="ECO:0000313" key="1">
    <source>
        <dbReference type="EMBL" id="KAK2559399.1"/>
    </source>
</evidence>
<proteinExistence type="predicted"/>
<gene>
    <name evidence="1" type="ORF">P5673_018021</name>
</gene>
<sequence>MPGTCAPYDPNKHPKVFQQFCEGAFVLHKSPQAFSSIALDHAHEQANALVKGDGGAVSLTESPGALLVFMVAGPELTKITQEFKEYISAITKKDTHHHEQVPGVQVLFKKDVASLVSSFEEVGNLFE</sequence>
<comment type="caution">
    <text evidence="1">The sequence shown here is derived from an EMBL/GenBank/DDBJ whole genome shotgun (WGS) entry which is preliminary data.</text>
</comment>